<evidence type="ECO:0000256" key="7">
    <source>
        <dbReference type="SAM" id="MobiDB-lite"/>
    </source>
</evidence>
<feature type="transmembrane region" description="Helical" evidence="8">
    <location>
        <begin position="12"/>
        <end position="32"/>
    </location>
</feature>
<name>A0AA35U3N0_GEOBA</name>
<reference evidence="10" key="1">
    <citation type="submission" date="2023-03" db="EMBL/GenBank/DDBJ databases">
        <authorList>
            <person name="Steffen K."/>
            <person name="Cardenas P."/>
        </authorList>
    </citation>
    <scope>NUCLEOTIDE SEQUENCE</scope>
</reference>
<comment type="caution">
    <text evidence="10">The sequence shown here is derived from an EMBL/GenBank/DDBJ whole genome shotgun (WGS) entry which is preliminary data.</text>
</comment>
<dbReference type="AlphaFoldDB" id="A0AA35U3N0"/>
<dbReference type="PROSITE" id="PS00216">
    <property type="entry name" value="SUGAR_TRANSPORT_1"/>
    <property type="match status" value="1"/>
</dbReference>
<dbReference type="Proteomes" id="UP001174909">
    <property type="component" value="Unassembled WGS sequence"/>
</dbReference>
<feature type="domain" description="Major facilitator superfamily (MFS) profile" evidence="9">
    <location>
        <begin position="16"/>
        <end position="422"/>
    </location>
</feature>
<proteinExistence type="predicted"/>
<protein>
    <submittedName>
        <fullName evidence="10">Riboflavin transporter RibZ</fullName>
    </submittedName>
</protein>
<evidence type="ECO:0000259" key="9">
    <source>
        <dbReference type="PROSITE" id="PS50850"/>
    </source>
</evidence>
<dbReference type="InterPro" id="IPR011701">
    <property type="entry name" value="MFS"/>
</dbReference>
<dbReference type="InterPro" id="IPR005829">
    <property type="entry name" value="Sugar_transporter_CS"/>
</dbReference>
<dbReference type="GO" id="GO:0016020">
    <property type="term" value="C:membrane"/>
    <property type="evidence" value="ECO:0007669"/>
    <property type="project" value="UniProtKB-SubCell"/>
</dbReference>
<dbReference type="SUPFAM" id="SSF103473">
    <property type="entry name" value="MFS general substrate transporter"/>
    <property type="match status" value="1"/>
</dbReference>
<keyword evidence="11" id="KW-1185">Reference proteome</keyword>
<dbReference type="CDD" id="cd17321">
    <property type="entry name" value="MFS_MMR_MDR_like"/>
    <property type="match status" value="1"/>
</dbReference>
<evidence type="ECO:0000256" key="2">
    <source>
        <dbReference type="ARBA" id="ARBA00022448"/>
    </source>
</evidence>
<feature type="region of interest" description="Disordered" evidence="7">
    <location>
        <begin position="403"/>
        <end position="422"/>
    </location>
</feature>
<dbReference type="Gene3D" id="1.20.1250.20">
    <property type="entry name" value="MFS general substrate transporter like domains"/>
    <property type="match status" value="2"/>
</dbReference>
<feature type="transmembrane region" description="Helical" evidence="8">
    <location>
        <begin position="115"/>
        <end position="134"/>
    </location>
</feature>
<keyword evidence="5 8" id="KW-1133">Transmembrane helix</keyword>
<feature type="transmembrane region" description="Helical" evidence="8">
    <location>
        <begin position="52"/>
        <end position="70"/>
    </location>
</feature>
<dbReference type="InterPro" id="IPR020846">
    <property type="entry name" value="MFS_dom"/>
</dbReference>
<evidence type="ECO:0000313" key="11">
    <source>
        <dbReference type="Proteomes" id="UP001174909"/>
    </source>
</evidence>
<dbReference type="PRINTS" id="PR01036">
    <property type="entry name" value="TCRTETB"/>
</dbReference>
<evidence type="ECO:0000256" key="6">
    <source>
        <dbReference type="ARBA" id="ARBA00023136"/>
    </source>
</evidence>
<dbReference type="Pfam" id="PF07690">
    <property type="entry name" value="MFS_1"/>
    <property type="match status" value="1"/>
</dbReference>
<keyword evidence="4 8" id="KW-0812">Transmembrane</keyword>
<accession>A0AA35U3N0</accession>
<sequence length="422" mass="43711">MLASGLIDKPIYRWWVFSAVALGTLTSVINHGGMSVALPTIAQYFDADLATVQWVVIAEGLTVSALLLPMGRLSDIVGRKRIFLSGLVIFIIAAVFAATSGSIIALIAAKALQGLGAAMTQGTGMAMVTSIFPASERGKGIGSHASVVGTGGVMGPIAGGFLITALDWRWLFYINIFMGLATIIVVLLIIRGDVFRQDSRNRSYDYGGAALSTAVLLTFLLAAALGYTPALVGFALLPNAASRIIMGPLSGRLSDRYGWRPFNIIGLFLSAGGLLILATLTTTSSIVVALAGILIQSIGSGLFQSPNSASIFSAADPARHGVVAAFVNLSRNSGNVTGTAIAASIVTAVMLSSGYEVKIDAVLEATPGSGLLESFMSGLKTAFLIMAGLQVIGGIVSIFKTDTQSEQPPEIGEPQPSAERAL</sequence>
<gene>
    <name evidence="10" type="ORF">GBAR_LOCUS31649</name>
</gene>
<feature type="transmembrane region" description="Helical" evidence="8">
    <location>
        <begin position="286"/>
        <end position="303"/>
    </location>
</feature>
<feature type="transmembrane region" description="Helical" evidence="8">
    <location>
        <begin position="82"/>
        <end position="109"/>
    </location>
</feature>
<dbReference type="GO" id="GO:0022857">
    <property type="term" value="F:transmembrane transporter activity"/>
    <property type="evidence" value="ECO:0007669"/>
    <property type="project" value="InterPro"/>
</dbReference>
<dbReference type="InterPro" id="IPR036259">
    <property type="entry name" value="MFS_trans_sf"/>
</dbReference>
<feature type="transmembrane region" description="Helical" evidence="8">
    <location>
        <begin position="262"/>
        <end position="280"/>
    </location>
</feature>
<dbReference type="PROSITE" id="PS50850">
    <property type="entry name" value="MFS"/>
    <property type="match status" value="1"/>
</dbReference>
<dbReference type="PANTHER" id="PTHR42718:SF46">
    <property type="entry name" value="BLR6921 PROTEIN"/>
    <property type="match status" value="1"/>
</dbReference>
<evidence type="ECO:0000256" key="3">
    <source>
        <dbReference type="ARBA" id="ARBA00022475"/>
    </source>
</evidence>
<organism evidence="10 11">
    <name type="scientific">Geodia barretti</name>
    <name type="common">Barrett's horny sponge</name>
    <dbReference type="NCBI Taxonomy" id="519541"/>
    <lineage>
        <taxon>Eukaryota</taxon>
        <taxon>Metazoa</taxon>
        <taxon>Porifera</taxon>
        <taxon>Demospongiae</taxon>
        <taxon>Heteroscleromorpha</taxon>
        <taxon>Tetractinellida</taxon>
        <taxon>Astrophorina</taxon>
        <taxon>Geodiidae</taxon>
        <taxon>Geodia</taxon>
    </lineage>
</organism>
<dbReference type="PANTHER" id="PTHR42718">
    <property type="entry name" value="MAJOR FACILITATOR SUPERFAMILY MULTIDRUG TRANSPORTER MFSC"/>
    <property type="match status" value="1"/>
</dbReference>
<evidence type="ECO:0000313" key="10">
    <source>
        <dbReference type="EMBL" id="CAI8058207.1"/>
    </source>
</evidence>
<evidence type="ECO:0000256" key="1">
    <source>
        <dbReference type="ARBA" id="ARBA00004651"/>
    </source>
</evidence>
<evidence type="ECO:0000256" key="8">
    <source>
        <dbReference type="SAM" id="Phobius"/>
    </source>
</evidence>
<dbReference type="EMBL" id="CASHTH010004497">
    <property type="protein sequence ID" value="CAI8058207.1"/>
    <property type="molecule type" value="Genomic_DNA"/>
</dbReference>
<feature type="transmembrane region" description="Helical" evidence="8">
    <location>
        <begin position="146"/>
        <end position="166"/>
    </location>
</feature>
<keyword evidence="3" id="KW-1003">Cell membrane</keyword>
<evidence type="ECO:0000256" key="5">
    <source>
        <dbReference type="ARBA" id="ARBA00022989"/>
    </source>
</evidence>
<comment type="subcellular location">
    <subcellularLocation>
        <location evidence="1">Cell membrane</location>
        <topology evidence="1">Multi-pass membrane protein</topology>
    </subcellularLocation>
</comment>
<keyword evidence="6 8" id="KW-0472">Membrane</keyword>
<keyword evidence="2" id="KW-0813">Transport</keyword>
<feature type="transmembrane region" description="Helical" evidence="8">
    <location>
        <begin position="375"/>
        <end position="399"/>
    </location>
</feature>
<feature type="transmembrane region" description="Helical" evidence="8">
    <location>
        <begin position="172"/>
        <end position="192"/>
    </location>
</feature>
<evidence type="ECO:0000256" key="4">
    <source>
        <dbReference type="ARBA" id="ARBA00022692"/>
    </source>
</evidence>